<comment type="caution">
    <text evidence="1">The sequence shown here is derived from an EMBL/GenBank/DDBJ whole genome shotgun (WGS) entry which is preliminary data.</text>
</comment>
<name>A0ACB8SDP6_9AGAM</name>
<sequence>MPPDAMKGLIGDMQPVVPICLVTHPWTAKAYVEHPAALLSRAQTGHGVQIDCNLFESQGCLVLVGWWSRLRSAWSASMGG</sequence>
<evidence type="ECO:0000313" key="1">
    <source>
        <dbReference type="EMBL" id="KAI0054654.1"/>
    </source>
</evidence>
<accession>A0ACB8SDP6</accession>
<dbReference type="Proteomes" id="UP000814140">
    <property type="component" value="Unassembled WGS sequence"/>
</dbReference>
<gene>
    <name evidence="1" type="ORF">BV25DRAFT_1922489</name>
</gene>
<keyword evidence="2" id="KW-1185">Reference proteome</keyword>
<evidence type="ECO:0000313" key="2">
    <source>
        <dbReference type="Proteomes" id="UP000814140"/>
    </source>
</evidence>
<organism evidence="1 2">
    <name type="scientific">Artomyces pyxidatus</name>
    <dbReference type="NCBI Taxonomy" id="48021"/>
    <lineage>
        <taxon>Eukaryota</taxon>
        <taxon>Fungi</taxon>
        <taxon>Dikarya</taxon>
        <taxon>Basidiomycota</taxon>
        <taxon>Agaricomycotina</taxon>
        <taxon>Agaricomycetes</taxon>
        <taxon>Russulales</taxon>
        <taxon>Auriscalpiaceae</taxon>
        <taxon>Artomyces</taxon>
    </lineage>
</organism>
<reference evidence="1" key="1">
    <citation type="submission" date="2021-03" db="EMBL/GenBank/DDBJ databases">
        <authorList>
            <consortium name="DOE Joint Genome Institute"/>
            <person name="Ahrendt S."/>
            <person name="Looney B.P."/>
            <person name="Miyauchi S."/>
            <person name="Morin E."/>
            <person name="Drula E."/>
            <person name="Courty P.E."/>
            <person name="Chicoki N."/>
            <person name="Fauchery L."/>
            <person name="Kohler A."/>
            <person name="Kuo A."/>
            <person name="Labutti K."/>
            <person name="Pangilinan J."/>
            <person name="Lipzen A."/>
            <person name="Riley R."/>
            <person name="Andreopoulos W."/>
            <person name="He G."/>
            <person name="Johnson J."/>
            <person name="Barry K.W."/>
            <person name="Grigoriev I.V."/>
            <person name="Nagy L."/>
            <person name="Hibbett D."/>
            <person name="Henrissat B."/>
            <person name="Matheny P.B."/>
            <person name="Labbe J."/>
            <person name="Martin F."/>
        </authorList>
    </citation>
    <scope>NUCLEOTIDE SEQUENCE</scope>
    <source>
        <strain evidence="1">HHB10654</strain>
    </source>
</reference>
<proteinExistence type="predicted"/>
<dbReference type="EMBL" id="MU277370">
    <property type="protein sequence ID" value="KAI0054654.1"/>
    <property type="molecule type" value="Genomic_DNA"/>
</dbReference>
<reference evidence="1" key="2">
    <citation type="journal article" date="2022" name="New Phytol.">
        <title>Evolutionary transition to the ectomycorrhizal habit in the genomes of a hyperdiverse lineage of mushroom-forming fungi.</title>
        <authorList>
            <person name="Looney B."/>
            <person name="Miyauchi S."/>
            <person name="Morin E."/>
            <person name="Drula E."/>
            <person name="Courty P.E."/>
            <person name="Kohler A."/>
            <person name="Kuo A."/>
            <person name="LaButti K."/>
            <person name="Pangilinan J."/>
            <person name="Lipzen A."/>
            <person name="Riley R."/>
            <person name="Andreopoulos W."/>
            <person name="He G."/>
            <person name="Johnson J."/>
            <person name="Nolan M."/>
            <person name="Tritt A."/>
            <person name="Barry K.W."/>
            <person name="Grigoriev I.V."/>
            <person name="Nagy L.G."/>
            <person name="Hibbett D."/>
            <person name="Henrissat B."/>
            <person name="Matheny P.B."/>
            <person name="Labbe J."/>
            <person name="Martin F.M."/>
        </authorList>
    </citation>
    <scope>NUCLEOTIDE SEQUENCE</scope>
    <source>
        <strain evidence="1">HHB10654</strain>
    </source>
</reference>
<protein>
    <submittedName>
        <fullName evidence="1">Uncharacterized protein</fullName>
    </submittedName>
</protein>